<protein>
    <submittedName>
        <fullName evidence="1">Putative stage V sporulation protein S</fullName>
    </submittedName>
</protein>
<dbReference type="InterPro" id="IPR036882">
    <property type="entry name" value="Alba-like_dom_sf"/>
</dbReference>
<name>J9PTX7_9CAUD</name>
<dbReference type="InterPro" id="IPR007347">
    <property type="entry name" value="SpoVS"/>
</dbReference>
<dbReference type="PANTHER" id="PTHR35331:SF1">
    <property type="entry name" value="STAGE V SPORULATION PROTEIN S"/>
    <property type="match status" value="1"/>
</dbReference>
<accession>J9PTX7</accession>
<reference evidence="1 2" key="1">
    <citation type="submission" date="2011-09" db="EMBL/GenBank/DDBJ databases">
        <title>Complete Genome Sequence of Bacillus cereus Bacteriophage BCD7.</title>
        <authorList>
            <person name="Lee J.-H."/>
            <person name="Shin H."/>
            <person name="Son B."/>
            <person name="Ryu S."/>
        </authorList>
    </citation>
    <scope>NUCLEOTIDE SEQUENCE [LARGE SCALE GENOMIC DNA]</scope>
</reference>
<dbReference type="Pfam" id="PF04232">
    <property type="entry name" value="SpoVS"/>
    <property type="match status" value="1"/>
</dbReference>
<keyword evidence="2" id="KW-1185">Reference proteome</keyword>
<dbReference type="KEGG" id="vg:14011550"/>
<dbReference type="EMBL" id="JN712910">
    <property type="protein sequence ID" value="AEZ50478.1"/>
    <property type="molecule type" value="Genomic_DNA"/>
</dbReference>
<proteinExistence type="predicted"/>
<organism evidence="1 2">
    <name type="scientific">Bacillus phage BCD7</name>
    <dbReference type="NCBI Taxonomy" id="1136534"/>
    <lineage>
        <taxon>Viruses</taxon>
        <taxon>Duplodnaviria</taxon>
        <taxon>Heunggongvirae</taxon>
        <taxon>Uroviricota</taxon>
        <taxon>Caudoviricetes</taxon>
        <taxon>Becedseptimavirus</taxon>
        <taxon>Becedseptimavirus BCD7</taxon>
    </lineage>
</organism>
<dbReference type="Gene3D" id="3.30.110.20">
    <property type="entry name" value="Alba-like domain"/>
    <property type="match status" value="1"/>
</dbReference>
<dbReference type="PANTHER" id="PTHR35331">
    <property type="entry name" value="STAGE V SPORULATION PROTEIN S"/>
    <property type="match status" value="1"/>
</dbReference>
<dbReference type="RefSeq" id="YP_007005882.1">
    <property type="nucleotide sequence ID" value="NC_019515.1"/>
</dbReference>
<dbReference type="Proteomes" id="UP000006298">
    <property type="component" value="Segment"/>
</dbReference>
<evidence type="ECO:0000313" key="2">
    <source>
        <dbReference type="Proteomes" id="UP000006298"/>
    </source>
</evidence>
<dbReference type="GO" id="GO:0003676">
    <property type="term" value="F:nucleic acid binding"/>
    <property type="evidence" value="ECO:0007669"/>
    <property type="project" value="InterPro"/>
</dbReference>
<gene>
    <name evidence="1" type="ORF">BCD7_0031</name>
</gene>
<sequence length="90" mass="9468">MSKELKQMKVKSTANVKTLSGSITKALEDGHDLEITVIGAGALNQAYKALAKARGNIATKGRDLVVRPGFGNVTIDGDDKTTLKAIVSLN</sequence>
<evidence type="ECO:0000313" key="1">
    <source>
        <dbReference type="EMBL" id="AEZ50478.1"/>
    </source>
</evidence>
<dbReference type="GeneID" id="14011550"/>